<evidence type="ECO:0000313" key="3">
    <source>
        <dbReference type="Proteomes" id="UP000811619"/>
    </source>
</evidence>
<dbReference type="AlphaFoldDB" id="A0A8K0NGP8"/>
<sequence>MTILTPTHTIMVLLHLISQVAVAAAEDQRLPIAIKRQPPNSNDKILADHLAFAPFLLNPPSNAAPDSRVYPAFAPHNDGRQEGILPRAAQALDLLLKRTSCPAGMNSCGDSGSPNKCCPQGTYCTSVPDTDVGHVACCPSGSICAGAVGKCPSDATSCPPALGGGCCIPGYVCQGVGCVPNAPPAVLLPTTRPGETITYTRTTVVIDVTHTAASEARTQTNTQVIVPTTTGTAPGAGNPPWRPIGSPEPTTPAAPALTQTGCPTGFYGCLAIHGGGCCRTDRDCHTYSCPPPPFTTLVNNGVTIVVPVANRPTTPTTGSATCASGWFLCGKNDGAAAGCCPSGYECGSASCFSAGATATSTIQKEAPDQSFATRSARFSSLAWCLAALAFLL</sequence>
<keyword evidence="3" id="KW-1185">Reference proteome</keyword>
<dbReference type="PANTHER" id="PTHR39599">
    <property type="entry name" value="GPI-ANCHORED PROTEIN (EUROFUNG)-RELATED-RELATED"/>
    <property type="match status" value="1"/>
</dbReference>
<evidence type="ECO:0000313" key="2">
    <source>
        <dbReference type="EMBL" id="KAG5923651.1"/>
    </source>
</evidence>
<comment type="caution">
    <text evidence="2">The sequence shown here is derived from an EMBL/GenBank/DDBJ whole genome shotgun (WGS) entry which is preliminary data.</text>
</comment>
<feature type="chain" id="PRO_5035458526" description="GPI anchored protein" evidence="1">
    <location>
        <begin position="26"/>
        <end position="392"/>
    </location>
</feature>
<dbReference type="Proteomes" id="UP000811619">
    <property type="component" value="Unassembled WGS sequence"/>
</dbReference>
<proteinExistence type="predicted"/>
<dbReference type="EMBL" id="SRPY01000440">
    <property type="protein sequence ID" value="KAG5923651.1"/>
    <property type="molecule type" value="Genomic_DNA"/>
</dbReference>
<name>A0A8K0NGP8_9HYPO</name>
<keyword evidence="1" id="KW-0732">Signal</keyword>
<reference evidence="2" key="1">
    <citation type="journal article" date="2020" name="bioRxiv">
        <title>Whole genome comparisons of ergot fungi reveals the divergence and evolution of species within the genus Claviceps are the result of varying mechanisms driving genome evolution and host range expansion.</title>
        <authorList>
            <person name="Wyka S.A."/>
            <person name="Mondo S.J."/>
            <person name="Liu M."/>
            <person name="Dettman J."/>
            <person name="Nalam V."/>
            <person name="Broders K.D."/>
        </authorList>
    </citation>
    <scope>NUCLEOTIDE SEQUENCE</scope>
    <source>
        <strain evidence="2">CCC 489</strain>
    </source>
</reference>
<evidence type="ECO:0000256" key="1">
    <source>
        <dbReference type="SAM" id="SignalP"/>
    </source>
</evidence>
<protein>
    <recommendedName>
        <fullName evidence="4">GPI anchored protein</fullName>
    </recommendedName>
</protein>
<organism evidence="2 3">
    <name type="scientific">Claviceps africana</name>
    <dbReference type="NCBI Taxonomy" id="83212"/>
    <lineage>
        <taxon>Eukaryota</taxon>
        <taxon>Fungi</taxon>
        <taxon>Dikarya</taxon>
        <taxon>Ascomycota</taxon>
        <taxon>Pezizomycotina</taxon>
        <taxon>Sordariomycetes</taxon>
        <taxon>Hypocreomycetidae</taxon>
        <taxon>Hypocreales</taxon>
        <taxon>Clavicipitaceae</taxon>
        <taxon>Claviceps</taxon>
    </lineage>
</organism>
<dbReference type="PANTHER" id="PTHR39599:SF2">
    <property type="entry name" value="ANCHORED PROTEIN, PUTATIVE (AFU_ORTHOLOGUE AFUA_1G09650)-RELATED"/>
    <property type="match status" value="1"/>
</dbReference>
<gene>
    <name evidence="2" type="ORF">E4U42_004897</name>
</gene>
<feature type="signal peptide" evidence="1">
    <location>
        <begin position="1"/>
        <end position="25"/>
    </location>
</feature>
<dbReference type="OrthoDB" id="2426396at2759"/>
<accession>A0A8K0NGP8</accession>
<evidence type="ECO:0008006" key="4">
    <source>
        <dbReference type="Google" id="ProtNLM"/>
    </source>
</evidence>